<dbReference type="RefSeq" id="WP_125556556.1">
    <property type="nucleotide sequence ID" value="NZ_RBVX01000013.1"/>
</dbReference>
<dbReference type="CDD" id="cd00093">
    <property type="entry name" value="HTH_XRE"/>
    <property type="match status" value="1"/>
</dbReference>
<organism evidence="2 3">
    <name type="scientific">Salibacterium salarium</name>
    <dbReference type="NCBI Taxonomy" id="284579"/>
    <lineage>
        <taxon>Bacteria</taxon>
        <taxon>Bacillati</taxon>
        <taxon>Bacillota</taxon>
        <taxon>Bacilli</taxon>
        <taxon>Bacillales</taxon>
        <taxon>Bacillaceae</taxon>
    </lineage>
</organism>
<dbReference type="OrthoDB" id="2664357at2"/>
<protein>
    <submittedName>
        <fullName evidence="2">XRE family transcriptional regulator</fullName>
    </submittedName>
</protein>
<dbReference type="SMART" id="SM00530">
    <property type="entry name" value="HTH_XRE"/>
    <property type="match status" value="1"/>
</dbReference>
<proteinExistence type="predicted"/>
<dbReference type="Gene3D" id="1.10.260.40">
    <property type="entry name" value="lambda repressor-like DNA-binding domains"/>
    <property type="match status" value="1"/>
</dbReference>
<comment type="caution">
    <text evidence="2">The sequence shown here is derived from an EMBL/GenBank/DDBJ whole genome shotgun (WGS) entry which is preliminary data.</text>
</comment>
<reference evidence="2 3" key="1">
    <citation type="submission" date="2018-10" db="EMBL/GenBank/DDBJ databases">
        <title>Draft genome sequence of Bacillus salarius IM0101, isolated from a hypersaline soil in Inner Mongolia, China.</title>
        <authorList>
            <person name="Yamprayoonswat W."/>
            <person name="Boonvisut S."/>
            <person name="Jumpathong W."/>
            <person name="Sittihan S."/>
            <person name="Ruangsuj P."/>
            <person name="Wanthongcharoen S."/>
            <person name="Thongpramul N."/>
            <person name="Pimmason S."/>
            <person name="Yu B."/>
            <person name="Yasawong M."/>
        </authorList>
    </citation>
    <scope>NUCLEOTIDE SEQUENCE [LARGE SCALE GENOMIC DNA]</scope>
    <source>
        <strain evidence="2 3">IM0101</strain>
    </source>
</reference>
<dbReference type="Proteomes" id="UP000275076">
    <property type="component" value="Unassembled WGS sequence"/>
</dbReference>
<dbReference type="EMBL" id="RBVX01000013">
    <property type="protein sequence ID" value="RSL32636.1"/>
    <property type="molecule type" value="Genomic_DNA"/>
</dbReference>
<gene>
    <name evidence="2" type="ORF">D7Z54_14390</name>
</gene>
<evidence type="ECO:0000313" key="3">
    <source>
        <dbReference type="Proteomes" id="UP000275076"/>
    </source>
</evidence>
<dbReference type="InterPro" id="IPR001387">
    <property type="entry name" value="Cro/C1-type_HTH"/>
</dbReference>
<dbReference type="PROSITE" id="PS50943">
    <property type="entry name" value="HTH_CROC1"/>
    <property type="match status" value="1"/>
</dbReference>
<evidence type="ECO:0000259" key="1">
    <source>
        <dbReference type="PROSITE" id="PS50943"/>
    </source>
</evidence>
<dbReference type="GO" id="GO:0003677">
    <property type="term" value="F:DNA binding"/>
    <property type="evidence" value="ECO:0007669"/>
    <property type="project" value="InterPro"/>
</dbReference>
<dbReference type="InterPro" id="IPR010982">
    <property type="entry name" value="Lambda_DNA-bd_dom_sf"/>
</dbReference>
<keyword evidence="3" id="KW-1185">Reference proteome</keyword>
<dbReference type="Pfam" id="PF01381">
    <property type="entry name" value="HTH_3"/>
    <property type="match status" value="1"/>
</dbReference>
<feature type="domain" description="HTH cro/C1-type" evidence="1">
    <location>
        <begin position="5"/>
        <end position="59"/>
    </location>
</feature>
<dbReference type="AlphaFoldDB" id="A0A3R9WSH2"/>
<sequence length="69" mass="7989">MHLTLKQARLIKEKTQQELADSMGVHVHTYARMEKNPDEVTIREAKQLSELLGVDYDKIFFNGKSTLSR</sequence>
<evidence type="ECO:0000313" key="2">
    <source>
        <dbReference type="EMBL" id="RSL32636.1"/>
    </source>
</evidence>
<name>A0A3R9WSH2_9BACI</name>
<accession>A0A3R9WSH2</accession>
<dbReference type="SUPFAM" id="SSF47413">
    <property type="entry name" value="lambda repressor-like DNA-binding domains"/>
    <property type="match status" value="1"/>
</dbReference>